<evidence type="ECO:0000256" key="1">
    <source>
        <dbReference type="SAM" id="MobiDB-lite"/>
    </source>
</evidence>
<proteinExistence type="predicted"/>
<dbReference type="PANTHER" id="PTHR35288:SF1">
    <property type="entry name" value="TAIL FIBER"/>
    <property type="match status" value="1"/>
</dbReference>
<accession>A0A0E0JK11</accession>
<evidence type="ECO:0000313" key="3">
    <source>
        <dbReference type="EnsemblPlants" id="OPUNC01G19660.1"/>
    </source>
</evidence>
<sequence>MQGSLVEQAHAQHPFKLHLRMKEALFGKPVNSNPTQSVHVYPTILIALICAFLSITYNVKKTVRNSQSVSITKPLQSSAKSKLK</sequence>
<keyword evidence="2" id="KW-1133">Transmembrane helix</keyword>
<feature type="region of interest" description="Disordered" evidence="1">
    <location>
        <begin position="65"/>
        <end position="84"/>
    </location>
</feature>
<dbReference type="AlphaFoldDB" id="A0A0E0JK11"/>
<keyword evidence="2" id="KW-0812">Transmembrane</keyword>
<protein>
    <submittedName>
        <fullName evidence="3">Uncharacterized protein</fullName>
    </submittedName>
</protein>
<dbReference type="PANTHER" id="PTHR35288">
    <property type="entry name" value="TAIL FIBER"/>
    <property type="match status" value="1"/>
</dbReference>
<dbReference type="HOGENOM" id="CLU_2531341_0_0_1"/>
<evidence type="ECO:0000256" key="2">
    <source>
        <dbReference type="SAM" id="Phobius"/>
    </source>
</evidence>
<evidence type="ECO:0000313" key="4">
    <source>
        <dbReference type="Proteomes" id="UP000026962"/>
    </source>
</evidence>
<reference evidence="3" key="2">
    <citation type="submission" date="2018-05" db="EMBL/GenBank/DDBJ databases">
        <title>OpunRS2 (Oryza punctata Reference Sequence Version 2).</title>
        <authorList>
            <person name="Zhang J."/>
            <person name="Kudrna D."/>
            <person name="Lee S."/>
            <person name="Talag J."/>
            <person name="Welchert J."/>
            <person name="Wing R.A."/>
        </authorList>
    </citation>
    <scope>NUCLEOTIDE SEQUENCE [LARGE SCALE GENOMIC DNA]</scope>
</reference>
<organism evidence="3">
    <name type="scientific">Oryza punctata</name>
    <name type="common">Red rice</name>
    <dbReference type="NCBI Taxonomy" id="4537"/>
    <lineage>
        <taxon>Eukaryota</taxon>
        <taxon>Viridiplantae</taxon>
        <taxon>Streptophyta</taxon>
        <taxon>Embryophyta</taxon>
        <taxon>Tracheophyta</taxon>
        <taxon>Spermatophyta</taxon>
        <taxon>Magnoliopsida</taxon>
        <taxon>Liliopsida</taxon>
        <taxon>Poales</taxon>
        <taxon>Poaceae</taxon>
        <taxon>BOP clade</taxon>
        <taxon>Oryzoideae</taxon>
        <taxon>Oryzeae</taxon>
        <taxon>Oryzinae</taxon>
        <taxon>Oryza</taxon>
    </lineage>
</organism>
<reference evidence="3" key="1">
    <citation type="submission" date="2015-04" db="UniProtKB">
        <authorList>
            <consortium name="EnsemblPlants"/>
        </authorList>
    </citation>
    <scope>IDENTIFICATION</scope>
</reference>
<dbReference type="Gramene" id="OPUNC01G19660.1">
    <property type="protein sequence ID" value="OPUNC01G19660.1"/>
    <property type="gene ID" value="OPUNC01G19660"/>
</dbReference>
<dbReference type="EnsemblPlants" id="OPUNC01G19660.1">
    <property type="protein sequence ID" value="OPUNC01G19660.1"/>
    <property type="gene ID" value="OPUNC01G19660"/>
</dbReference>
<name>A0A0E0JK11_ORYPU</name>
<keyword evidence="2" id="KW-0472">Membrane</keyword>
<dbReference type="Proteomes" id="UP000026962">
    <property type="component" value="Chromosome 1"/>
</dbReference>
<keyword evidence="4" id="KW-1185">Reference proteome</keyword>
<feature type="transmembrane region" description="Helical" evidence="2">
    <location>
        <begin position="40"/>
        <end position="59"/>
    </location>
</feature>
<dbReference type="OMA" id="HAQHPFK"/>